<proteinExistence type="predicted"/>
<evidence type="ECO:0000313" key="1">
    <source>
        <dbReference type="EMBL" id="QMU27439.1"/>
    </source>
</evidence>
<reference evidence="1 2" key="1">
    <citation type="submission" date="2020-06" db="EMBL/GenBank/DDBJ databases">
        <authorList>
            <person name="Hwang Y.J."/>
        </authorList>
    </citation>
    <scope>NUCLEOTIDE SEQUENCE [LARGE SCALE GENOMIC DNA]</scope>
    <source>
        <strain evidence="1 2">KUDC8001</strain>
    </source>
</reference>
<sequence length="53" mass="6319">MERKIEAGLKPETLLKRLLLERLSLRAIARILQVSLGWLMPRIQHIWEQEPMI</sequence>
<reference evidence="1 2" key="2">
    <citation type="submission" date="2020-08" db="EMBL/GenBank/DDBJ databases">
        <title>Adhaeribacter dokdonensis sp. nov., isolated from the rhizosphere of Elymus tsukushiensis, a plant native to the Dokdo Islands, Republic of Korea.</title>
        <authorList>
            <person name="Ghim S.Y."/>
        </authorList>
    </citation>
    <scope>NUCLEOTIDE SEQUENCE [LARGE SCALE GENOMIC DNA]</scope>
    <source>
        <strain evidence="1 2">KUDC8001</strain>
    </source>
</reference>
<name>A0A7L7L4X9_9BACT</name>
<accession>A0A7L7L4X9</accession>
<dbReference type="AlphaFoldDB" id="A0A7L7L4X9"/>
<evidence type="ECO:0008006" key="3">
    <source>
        <dbReference type="Google" id="ProtNLM"/>
    </source>
</evidence>
<dbReference type="EMBL" id="CP055153">
    <property type="protein sequence ID" value="QMU27439.1"/>
    <property type="molecule type" value="Genomic_DNA"/>
</dbReference>
<keyword evidence="2" id="KW-1185">Reference proteome</keyword>
<dbReference type="Proteomes" id="UP000514509">
    <property type="component" value="Chromosome"/>
</dbReference>
<gene>
    <name evidence="1" type="ORF">HUW48_05025</name>
</gene>
<dbReference type="RefSeq" id="WP_182414634.1">
    <property type="nucleotide sequence ID" value="NZ_CP055153.1"/>
</dbReference>
<dbReference type="KEGG" id="add:HUW48_05025"/>
<organism evidence="1 2">
    <name type="scientific">Adhaeribacter radiodurans</name>
    <dbReference type="NCBI Taxonomy" id="2745197"/>
    <lineage>
        <taxon>Bacteria</taxon>
        <taxon>Pseudomonadati</taxon>
        <taxon>Bacteroidota</taxon>
        <taxon>Cytophagia</taxon>
        <taxon>Cytophagales</taxon>
        <taxon>Hymenobacteraceae</taxon>
        <taxon>Adhaeribacter</taxon>
    </lineage>
</organism>
<evidence type="ECO:0000313" key="2">
    <source>
        <dbReference type="Proteomes" id="UP000514509"/>
    </source>
</evidence>
<protein>
    <recommendedName>
        <fullName evidence="3">Helix-turn-helix domain-containing protein</fullName>
    </recommendedName>
</protein>